<feature type="transmembrane region" description="Helical" evidence="7">
    <location>
        <begin position="6"/>
        <end position="25"/>
    </location>
</feature>
<comment type="subcellular location">
    <subcellularLocation>
        <location evidence="1">Cell membrane</location>
        <topology evidence="1">Multi-pass membrane protein</topology>
    </subcellularLocation>
</comment>
<keyword evidence="4 7" id="KW-0812">Transmembrane</keyword>
<evidence type="ECO:0000256" key="3">
    <source>
        <dbReference type="ARBA" id="ARBA00022679"/>
    </source>
</evidence>
<dbReference type="CDD" id="cd06853">
    <property type="entry name" value="GT_WecA_like"/>
    <property type="match status" value="1"/>
</dbReference>
<feature type="transmembrane region" description="Helical" evidence="7">
    <location>
        <begin position="183"/>
        <end position="199"/>
    </location>
</feature>
<evidence type="ECO:0000256" key="1">
    <source>
        <dbReference type="ARBA" id="ARBA00004651"/>
    </source>
</evidence>
<feature type="transmembrane region" description="Helical" evidence="7">
    <location>
        <begin position="287"/>
        <end position="307"/>
    </location>
</feature>
<keyword evidence="3 8" id="KW-0808">Transferase</keyword>
<feature type="transmembrane region" description="Helical" evidence="7">
    <location>
        <begin position="313"/>
        <end position="331"/>
    </location>
</feature>
<reference evidence="8 9" key="1">
    <citation type="submission" date="2021-03" db="EMBL/GenBank/DDBJ databases">
        <title>Complete genome of Streptomyces formicae strain 1H-GS9 (DSM 100524).</title>
        <authorList>
            <person name="Atanasov K.E."/>
            <person name="Altabella T."/>
            <person name="Ferrer A."/>
        </authorList>
    </citation>
    <scope>NUCLEOTIDE SEQUENCE [LARGE SCALE GENOMIC DNA]</scope>
    <source>
        <strain evidence="8 9">1H-GS9</strain>
    </source>
</reference>
<feature type="transmembrane region" description="Helical" evidence="7">
    <location>
        <begin position="206"/>
        <end position="227"/>
    </location>
</feature>
<dbReference type="Proteomes" id="UP000828924">
    <property type="component" value="Chromosome"/>
</dbReference>
<evidence type="ECO:0000256" key="5">
    <source>
        <dbReference type="ARBA" id="ARBA00022989"/>
    </source>
</evidence>
<keyword evidence="2" id="KW-1003">Cell membrane</keyword>
<feature type="transmembrane region" description="Helical" evidence="7">
    <location>
        <begin position="80"/>
        <end position="97"/>
    </location>
</feature>
<dbReference type="PANTHER" id="PTHR22926">
    <property type="entry name" value="PHOSPHO-N-ACETYLMURAMOYL-PENTAPEPTIDE-TRANSFERASE"/>
    <property type="match status" value="1"/>
</dbReference>
<feature type="transmembrane region" description="Helical" evidence="7">
    <location>
        <begin position="109"/>
        <end position="129"/>
    </location>
</feature>
<keyword evidence="6 7" id="KW-0472">Membrane</keyword>
<dbReference type="EMBL" id="CP071872">
    <property type="protein sequence ID" value="UNM14212.1"/>
    <property type="molecule type" value="Genomic_DNA"/>
</dbReference>
<evidence type="ECO:0000256" key="6">
    <source>
        <dbReference type="ARBA" id="ARBA00023136"/>
    </source>
</evidence>
<evidence type="ECO:0000313" key="9">
    <source>
        <dbReference type="Proteomes" id="UP000828924"/>
    </source>
</evidence>
<keyword evidence="9" id="KW-1185">Reference proteome</keyword>
<organism evidence="8 9">
    <name type="scientific">Streptomyces formicae</name>
    <dbReference type="NCBI Taxonomy" id="1616117"/>
    <lineage>
        <taxon>Bacteria</taxon>
        <taxon>Bacillati</taxon>
        <taxon>Actinomycetota</taxon>
        <taxon>Actinomycetes</taxon>
        <taxon>Kitasatosporales</taxon>
        <taxon>Streptomycetaceae</taxon>
        <taxon>Streptomyces</taxon>
    </lineage>
</organism>
<name>A0ABY3WSE5_9ACTN</name>
<feature type="transmembrane region" description="Helical" evidence="7">
    <location>
        <begin position="53"/>
        <end position="74"/>
    </location>
</feature>
<feature type="transmembrane region" description="Helical" evidence="7">
    <location>
        <begin position="159"/>
        <end position="177"/>
    </location>
</feature>
<protein>
    <submittedName>
        <fullName evidence="8">Undecaprenyl/decaprenyl-phosphate alpha-N-acetylglucosaminyl 1-phosphate transferase</fullName>
    </submittedName>
</protein>
<feature type="transmembrane region" description="Helical" evidence="7">
    <location>
        <begin position="239"/>
        <end position="257"/>
    </location>
</feature>
<gene>
    <name evidence="8" type="ORF">J4032_24535</name>
</gene>
<keyword evidence="5 7" id="KW-1133">Transmembrane helix</keyword>
<dbReference type="PANTHER" id="PTHR22926:SF3">
    <property type="entry name" value="UNDECAPRENYL-PHOSPHATE ALPHA-N-ACETYLGLUCOSAMINYL 1-PHOSPHATE TRANSFERASE"/>
    <property type="match status" value="1"/>
</dbReference>
<dbReference type="RefSeq" id="WP_242333419.1">
    <property type="nucleotide sequence ID" value="NZ_CP071872.1"/>
</dbReference>
<evidence type="ECO:0000256" key="7">
    <source>
        <dbReference type="SAM" id="Phobius"/>
    </source>
</evidence>
<dbReference type="Pfam" id="PF00953">
    <property type="entry name" value="Glycos_transf_4"/>
    <property type="match status" value="1"/>
</dbReference>
<evidence type="ECO:0000256" key="2">
    <source>
        <dbReference type="ARBA" id="ARBA00022475"/>
    </source>
</evidence>
<feature type="transmembrane region" description="Helical" evidence="7">
    <location>
        <begin position="135"/>
        <end position="152"/>
    </location>
</feature>
<sequence length="358" mass="37192">MSGLSPWLPAALAGLVALCVAALLTEPLRRLALWRGYTDQPGARKVHVRPTPYLGGMAVALATLGAAGVVAFVMGEGDTSLGVVLGCAAVVAVLGLVDDLRQLSIRVRLSVEAAAALTVVVWCGHPVLFGNWFDTVIAVLWILFTTNAFNLLDNMDGVVSTVTAVIAGFLCCAALHAGLAGTAAVTAALAGACAGFLFHNWHPARIFLGDAGALFVGFLVACANMTVHRDSTALSGYGSLLLITLVVIADTGLVMVARRREGRPVLEGGKDHIAHRLRRLGLTVRQVAAAIGAFAALTSLTAVLVMFRVLPQSVVLVTVVAVTAVVWVRLLRVPVYEAVADEQPEGRQGAVTAARGPA</sequence>
<proteinExistence type="predicted"/>
<evidence type="ECO:0000256" key="4">
    <source>
        <dbReference type="ARBA" id="ARBA00022692"/>
    </source>
</evidence>
<evidence type="ECO:0000313" key="8">
    <source>
        <dbReference type="EMBL" id="UNM14212.1"/>
    </source>
</evidence>
<accession>A0ABY3WSE5</accession>
<dbReference type="GO" id="GO:0016740">
    <property type="term" value="F:transferase activity"/>
    <property type="evidence" value="ECO:0007669"/>
    <property type="project" value="UniProtKB-KW"/>
</dbReference>
<dbReference type="InterPro" id="IPR000715">
    <property type="entry name" value="Glycosyl_transferase_4"/>
</dbReference>